<evidence type="ECO:0000256" key="1">
    <source>
        <dbReference type="ARBA" id="ARBA00007274"/>
    </source>
</evidence>
<dbReference type="Gene3D" id="2.160.10.10">
    <property type="entry name" value="Hexapeptide repeat proteins"/>
    <property type="match status" value="1"/>
</dbReference>
<dbReference type="InterPro" id="IPR011004">
    <property type="entry name" value="Trimer_LpxA-like_sf"/>
</dbReference>
<organism evidence="3 4">
    <name type="scientific">Skermania pinensis</name>
    <dbReference type="NCBI Taxonomy" id="39122"/>
    <lineage>
        <taxon>Bacteria</taxon>
        <taxon>Bacillati</taxon>
        <taxon>Actinomycetota</taxon>
        <taxon>Actinomycetes</taxon>
        <taxon>Mycobacteriales</taxon>
        <taxon>Gordoniaceae</taxon>
        <taxon>Skermania</taxon>
    </lineage>
</organism>
<keyword evidence="2" id="KW-0808">Transferase</keyword>
<keyword evidence="4" id="KW-1185">Reference proteome</keyword>
<dbReference type="PANTHER" id="PTHR23416:SF23">
    <property type="entry name" value="ACETYLTRANSFERASE C18B11.09C-RELATED"/>
    <property type="match status" value="1"/>
</dbReference>
<sequence length="192" mass="21043">MGSQQSLDESPGSTRSLAAARERNYDKGRSFVVQVLWVLVSNLLFTRMWCPNRLRCKILRAFGGTVGRDVWIRRNVEIQWPWNLSIGDNSWIGVGVEIIDPVPVTIESDVCLSQHVLVCSGSHDHRAHDFPPLNRPVVVRSGVWICARATVLSGVTVGANSVVGATALVTRDVPPDTMVLAPAPVLAAQRRV</sequence>
<dbReference type="EMBL" id="CP079105">
    <property type="protein sequence ID" value="QXQ15218.1"/>
    <property type="molecule type" value="Genomic_DNA"/>
</dbReference>
<dbReference type="Proteomes" id="UP000887023">
    <property type="component" value="Chromosome"/>
</dbReference>
<protein>
    <submittedName>
        <fullName evidence="3">Colanic acid biosynthesis acetyltransferase</fullName>
    </submittedName>
</protein>
<dbReference type="PANTHER" id="PTHR23416">
    <property type="entry name" value="SIALIC ACID SYNTHASE-RELATED"/>
    <property type="match status" value="1"/>
</dbReference>
<evidence type="ECO:0000313" key="3">
    <source>
        <dbReference type="EMBL" id="QXQ15218.1"/>
    </source>
</evidence>
<evidence type="ECO:0000256" key="2">
    <source>
        <dbReference type="ARBA" id="ARBA00022679"/>
    </source>
</evidence>
<dbReference type="RefSeq" id="WP_066471640.1">
    <property type="nucleotide sequence ID" value="NZ_CBCRUZ010000001.1"/>
</dbReference>
<dbReference type="SUPFAM" id="SSF51161">
    <property type="entry name" value="Trimeric LpxA-like enzymes"/>
    <property type="match status" value="1"/>
</dbReference>
<evidence type="ECO:0000313" key="4">
    <source>
        <dbReference type="Proteomes" id="UP000887023"/>
    </source>
</evidence>
<gene>
    <name evidence="3" type="ORF">KV203_07800</name>
</gene>
<accession>A0ABX8SBH7</accession>
<dbReference type="InterPro" id="IPR051159">
    <property type="entry name" value="Hexapeptide_acetyltransf"/>
</dbReference>
<dbReference type="Pfam" id="PF00132">
    <property type="entry name" value="Hexapep"/>
    <property type="match status" value="1"/>
</dbReference>
<dbReference type="InterPro" id="IPR001451">
    <property type="entry name" value="Hexapep"/>
</dbReference>
<name>A0ABX8SBH7_9ACTN</name>
<reference evidence="3" key="1">
    <citation type="submission" date="2021-07" db="EMBL/GenBank/DDBJ databases">
        <title>Candidatus Kaistella beijingensis sp. nov. isolated from a municipal wastewater treatment plant is involved in sludge foaming.</title>
        <authorList>
            <person name="Song Y."/>
            <person name="Liu S.-J."/>
        </authorList>
    </citation>
    <scope>NUCLEOTIDE SEQUENCE</scope>
    <source>
        <strain evidence="3">DSM 43998</strain>
    </source>
</reference>
<comment type="similarity">
    <text evidence="1">Belongs to the transferase hexapeptide repeat family.</text>
</comment>
<proteinExistence type="inferred from homology"/>